<dbReference type="Proteomes" id="UP000660024">
    <property type="component" value="Unassembled WGS sequence"/>
</dbReference>
<evidence type="ECO:0000256" key="3">
    <source>
        <dbReference type="ARBA" id="ARBA00009982"/>
    </source>
</evidence>
<evidence type="ECO:0000256" key="2">
    <source>
        <dbReference type="ARBA" id="ARBA00004733"/>
    </source>
</evidence>
<dbReference type="Pfam" id="PF00291">
    <property type="entry name" value="PALP"/>
    <property type="match status" value="1"/>
</dbReference>
<dbReference type="PROSITE" id="PS00168">
    <property type="entry name" value="TRP_SYNTHASE_BETA"/>
    <property type="match status" value="1"/>
</dbReference>
<accession>A0ABS1BMX5</accession>
<organism evidence="13 14">
    <name type="scientific">Pedobacter segetis</name>
    <dbReference type="NCBI Taxonomy" id="2793069"/>
    <lineage>
        <taxon>Bacteria</taxon>
        <taxon>Pseudomonadati</taxon>
        <taxon>Bacteroidota</taxon>
        <taxon>Sphingobacteriia</taxon>
        <taxon>Sphingobacteriales</taxon>
        <taxon>Sphingobacteriaceae</taxon>
        <taxon>Pedobacter</taxon>
    </lineage>
</organism>
<dbReference type="PANTHER" id="PTHR48077">
    <property type="entry name" value="TRYPTOPHAN SYNTHASE-RELATED"/>
    <property type="match status" value="1"/>
</dbReference>
<keyword evidence="5 11" id="KW-0028">Amino-acid biosynthesis</keyword>
<keyword evidence="9 11" id="KW-0456">Lyase</keyword>
<evidence type="ECO:0000256" key="5">
    <source>
        <dbReference type="ARBA" id="ARBA00022605"/>
    </source>
</evidence>
<comment type="subunit">
    <text evidence="4 11">Tetramer of two alpha and two beta chains.</text>
</comment>
<evidence type="ECO:0000256" key="10">
    <source>
        <dbReference type="ARBA" id="ARBA00049047"/>
    </source>
</evidence>
<comment type="caution">
    <text evidence="13">The sequence shown here is derived from an EMBL/GenBank/DDBJ whole genome shotgun (WGS) entry which is preliminary data.</text>
</comment>
<evidence type="ECO:0000256" key="4">
    <source>
        <dbReference type="ARBA" id="ARBA00011270"/>
    </source>
</evidence>
<comment type="cofactor">
    <cofactor evidence="1 11">
        <name>pyridoxal 5'-phosphate</name>
        <dbReference type="ChEBI" id="CHEBI:597326"/>
    </cofactor>
</comment>
<dbReference type="EMBL" id="JAEHFY010000025">
    <property type="protein sequence ID" value="MBK0384245.1"/>
    <property type="molecule type" value="Genomic_DNA"/>
</dbReference>
<dbReference type="HAMAP" id="MF_00133">
    <property type="entry name" value="Trp_synth_beta"/>
    <property type="match status" value="1"/>
</dbReference>
<name>A0ABS1BMX5_9SPHI</name>
<evidence type="ECO:0000256" key="9">
    <source>
        <dbReference type="ARBA" id="ARBA00023239"/>
    </source>
</evidence>
<protein>
    <recommendedName>
        <fullName evidence="11">Tryptophan synthase beta chain</fullName>
        <ecNumber evidence="11">4.2.1.20</ecNumber>
    </recommendedName>
</protein>
<dbReference type="PIRSF" id="PIRSF001413">
    <property type="entry name" value="Trp_syn_beta"/>
    <property type="match status" value="1"/>
</dbReference>
<comment type="function">
    <text evidence="11">The beta subunit is responsible for the synthesis of L-tryptophan from indole and L-serine.</text>
</comment>
<proteinExistence type="inferred from homology"/>
<dbReference type="EC" id="4.2.1.20" evidence="11"/>
<evidence type="ECO:0000313" key="14">
    <source>
        <dbReference type="Proteomes" id="UP000660024"/>
    </source>
</evidence>
<evidence type="ECO:0000256" key="7">
    <source>
        <dbReference type="ARBA" id="ARBA00022898"/>
    </source>
</evidence>
<sequence>MNYRVNENGYYGDFGGAYIPEMLYPNIEQLKNQYLNIIAQPDFKAEFEDLLKNYVGRPSPLFLAKRLSEKYGAKIYLKREDLNHTGAHKVNNTVGQIILAEKLGKKRIIAETGAGQHGVATATVCALKGLECVIYMGEVDIERQAPNVARMKMMGATVIPATSGSKTLKDATNEAMRDWINNPVDTHYIIGSVVGPHPYPEMVSLFQSIISKETKQQLIEQTGNDQPDYVLACVGGGSNAMGMFYHFLDDENVKLIAAEAAGLGVNSGHSAATSVLGKEGVLHGSRTILMQTEDGQVVEPYSISAGLDYPGIGPQHAHLHKVKRVEYVSITDDEAMQASLLLSKMEGIIPAIESAHALAQLEKMTFKPDDVVVICLSGRGDKDLDTFMKYFKL</sequence>
<evidence type="ECO:0000256" key="1">
    <source>
        <dbReference type="ARBA" id="ARBA00001933"/>
    </source>
</evidence>
<keyword evidence="6 11" id="KW-0822">Tryptophan biosynthesis</keyword>
<feature type="domain" description="Tryptophan synthase beta chain-like PALP" evidence="12">
    <location>
        <begin position="56"/>
        <end position="378"/>
    </location>
</feature>
<dbReference type="Gene3D" id="3.40.50.1100">
    <property type="match status" value="2"/>
</dbReference>
<dbReference type="RefSeq" id="WP_200587765.1">
    <property type="nucleotide sequence ID" value="NZ_JAEHFY010000025.1"/>
</dbReference>
<dbReference type="InterPro" id="IPR036052">
    <property type="entry name" value="TrpB-like_PALP_sf"/>
</dbReference>
<dbReference type="NCBIfam" id="TIGR00263">
    <property type="entry name" value="trpB"/>
    <property type="match status" value="1"/>
</dbReference>
<evidence type="ECO:0000256" key="8">
    <source>
        <dbReference type="ARBA" id="ARBA00023141"/>
    </source>
</evidence>
<gene>
    <name evidence="11 13" type="primary">trpB</name>
    <name evidence="13" type="ORF">I5M32_14855</name>
</gene>
<dbReference type="CDD" id="cd06446">
    <property type="entry name" value="Trp-synth_B"/>
    <property type="match status" value="1"/>
</dbReference>
<keyword evidence="8 11" id="KW-0057">Aromatic amino acid biosynthesis</keyword>
<dbReference type="InterPro" id="IPR023026">
    <property type="entry name" value="Trp_synth_beta/beta-like"/>
</dbReference>
<dbReference type="PANTHER" id="PTHR48077:SF3">
    <property type="entry name" value="TRYPTOPHAN SYNTHASE"/>
    <property type="match status" value="1"/>
</dbReference>
<dbReference type="InterPro" id="IPR006653">
    <property type="entry name" value="Trp_synth_b_CS"/>
</dbReference>
<evidence type="ECO:0000256" key="6">
    <source>
        <dbReference type="ARBA" id="ARBA00022822"/>
    </source>
</evidence>
<dbReference type="GO" id="GO:0004834">
    <property type="term" value="F:tryptophan synthase activity"/>
    <property type="evidence" value="ECO:0007669"/>
    <property type="project" value="UniProtKB-EC"/>
</dbReference>
<keyword evidence="14" id="KW-1185">Reference proteome</keyword>
<dbReference type="InterPro" id="IPR001926">
    <property type="entry name" value="TrpB-like_PALP"/>
</dbReference>
<evidence type="ECO:0000313" key="13">
    <source>
        <dbReference type="EMBL" id="MBK0384245.1"/>
    </source>
</evidence>
<comment type="pathway">
    <text evidence="2 11">Amino-acid biosynthesis; L-tryptophan biosynthesis; L-tryptophan from chorismate: step 5/5.</text>
</comment>
<reference evidence="13 14" key="1">
    <citation type="submission" date="2020-12" db="EMBL/GenBank/DDBJ databases">
        <title>Bacterial novel species Pedobacter sp. SD-b isolated from soil.</title>
        <authorList>
            <person name="Jung H.-Y."/>
        </authorList>
    </citation>
    <scope>NUCLEOTIDE SEQUENCE [LARGE SCALE GENOMIC DNA]</scope>
    <source>
        <strain evidence="13 14">SD-b</strain>
    </source>
</reference>
<evidence type="ECO:0000259" key="12">
    <source>
        <dbReference type="Pfam" id="PF00291"/>
    </source>
</evidence>
<feature type="modified residue" description="N6-(pyridoxal phosphate)lysine" evidence="11">
    <location>
        <position position="89"/>
    </location>
</feature>
<keyword evidence="7 11" id="KW-0663">Pyridoxal phosphate</keyword>
<comment type="catalytic activity">
    <reaction evidence="10 11">
        <text>(1S,2R)-1-C-(indol-3-yl)glycerol 3-phosphate + L-serine = D-glyceraldehyde 3-phosphate + L-tryptophan + H2O</text>
        <dbReference type="Rhea" id="RHEA:10532"/>
        <dbReference type="ChEBI" id="CHEBI:15377"/>
        <dbReference type="ChEBI" id="CHEBI:33384"/>
        <dbReference type="ChEBI" id="CHEBI:57912"/>
        <dbReference type="ChEBI" id="CHEBI:58866"/>
        <dbReference type="ChEBI" id="CHEBI:59776"/>
        <dbReference type="EC" id="4.2.1.20"/>
    </reaction>
</comment>
<dbReference type="InterPro" id="IPR006654">
    <property type="entry name" value="Trp_synth_beta"/>
</dbReference>
<dbReference type="SUPFAM" id="SSF53686">
    <property type="entry name" value="Tryptophan synthase beta subunit-like PLP-dependent enzymes"/>
    <property type="match status" value="1"/>
</dbReference>
<comment type="similarity">
    <text evidence="3 11">Belongs to the TrpB family.</text>
</comment>
<evidence type="ECO:0000256" key="11">
    <source>
        <dbReference type="HAMAP-Rule" id="MF_00133"/>
    </source>
</evidence>